<dbReference type="InterPro" id="IPR001127">
    <property type="entry name" value="PTS_EIIA_1_perm"/>
</dbReference>
<dbReference type="GO" id="GO:0005886">
    <property type="term" value="C:plasma membrane"/>
    <property type="evidence" value="ECO:0007669"/>
    <property type="project" value="UniProtKB-SubCell"/>
</dbReference>
<evidence type="ECO:0000256" key="8">
    <source>
        <dbReference type="ARBA" id="ARBA00022777"/>
    </source>
</evidence>
<dbReference type="Gene3D" id="2.70.70.10">
    <property type="entry name" value="Glucose Permease (Domain IIA)"/>
    <property type="match status" value="1"/>
</dbReference>
<evidence type="ECO:0000256" key="4">
    <source>
        <dbReference type="ARBA" id="ARBA00022597"/>
    </source>
</evidence>
<dbReference type="AlphaFoldDB" id="A0A380JQ98"/>
<dbReference type="FunFam" id="2.70.70.10:FF:000001">
    <property type="entry name" value="PTS system glucose-specific IIA component"/>
    <property type="match status" value="1"/>
</dbReference>
<dbReference type="PROSITE" id="PS51093">
    <property type="entry name" value="PTS_EIIA_TYPE_1"/>
    <property type="match status" value="1"/>
</dbReference>
<dbReference type="PANTHER" id="PTHR45008:SF1">
    <property type="entry name" value="PTS SYSTEM GLUCOSE-SPECIFIC EIIA COMPONENT"/>
    <property type="match status" value="1"/>
</dbReference>
<dbReference type="Pfam" id="PF00358">
    <property type="entry name" value="PTS_EIIA_1"/>
    <property type="match status" value="1"/>
</dbReference>
<sequence>MIKKWKQLLSAKKADALSDRILSVAKGQLVPITSVSDPVFSERLMGDGFAVMPQEGAIYAPVTGRVMTVFPTKHAYGIVTPAGLEVLVHIGVDTVELGETAFSSDIVAGQEVVAGQLLAQVDLPVLEAAQKDSTVMVVFTNSQDIADMRLADAGAIAAKAEVGQVRLKAIDPVLDDN</sequence>
<dbReference type="EC" id="2.7.1.-" evidence="11"/>
<proteinExistence type="predicted"/>
<name>A0A380JQ98_9STRE</name>
<reference evidence="11 12" key="1">
    <citation type="submission" date="2018-06" db="EMBL/GenBank/DDBJ databases">
        <authorList>
            <consortium name="Pathogen Informatics"/>
            <person name="Doyle S."/>
        </authorList>
    </citation>
    <scope>NUCLEOTIDE SEQUENCE [LARGE SCALE GENOMIC DNA]</scope>
    <source>
        <strain evidence="11 12">NCTC12092</strain>
    </source>
</reference>
<dbReference type="GO" id="GO:0016301">
    <property type="term" value="F:kinase activity"/>
    <property type="evidence" value="ECO:0007669"/>
    <property type="project" value="UniProtKB-KW"/>
</dbReference>
<dbReference type="Proteomes" id="UP000254461">
    <property type="component" value="Unassembled WGS sequence"/>
</dbReference>
<evidence type="ECO:0000256" key="3">
    <source>
        <dbReference type="ARBA" id="ARBA00022448"/>
    </source>
</evidence>
<dbReference type="GO" id="GO:0005737">
    <property type="term" value="C:cytoplasm"/>
    <property type="evidence" value="ECO:0007669"/>
    <property type="project" value="UniProtKB-SubCell"/>
</dbReference>
<evidence type="ECO:0000313" key="11">
    <source>
        <dbReference type="EMBL" id="SUN44846.1"/>
    </source>
</evidence>
<accession>A0A380JQ98</accession>
<dbReference type="PANTHER" id="PTHR45008">
    <property type="entry name" value="PTS SYSTEM GLUCOSE-SPECIFIC EIIA COMPONENT"/>
    <property type="match status" value="1"/>
</dbReference>
<evidence type="ECO:0000256" key="9">
    <source>
        <dbReference type="ARBA" id="ARBA00022989"/>
    </source>
</evidence>
<keyword evidence="3" id="KW-0813">Transport</keyword>
<evidence type="ECO:0000313" key="12">
    <source>
        <dbReference type="Proteomes" id="UP000254461"/>
    </source>
</evidence>
<keyword evidence="9" id="KW-1133">Transmembrane helix</keyword>
<keyword evidence="7" id="KW-0812">Transmembrane</keyword>
<evidence type="ECO:0000256" key="2">
    <source>
        <dbReference type="ARBA" id="ARBA00004651"/>
    </source>
</evidence>
<gene>
    <name evidence="11" type="primary">crr</name>
    <name evidence="11" type="ORF">NCTC12092_00253</name>
</gene>
<dbReference type="InterPro" id="IPR011055">
    <property type="entry name" value="Dup_hybrid_motif"/>
</dbReference>
<dbReference type="RefSeq" id="WP_115250548.1">
    <property type="nucleotide sequence ID" value="NZ_UHFF01000002.1"/>
</dbReference>
<evidence type="ECO:0000256" key="1">
    <source>
        <dbReference type="ARBA" id="ARBA00004496"/>
    </source>
</evidence>
<evidence type="ECO:0000256" key="6">
    <source>
        <dbReference type="ARBA" id="ARBA00022683"/>
    </source>
</evidence>
<dbReference type="EMBL" id="UHFF01000002">
    <property type="protein sequence ID" value="SUN44846.1"/>
    <property type="molecule type" value="Genomic_DNA"/>
</dbReference>
<protein>
    <submittedName>
        <fullName evidence="11">Glucose-specific phosphotransferase system (PTS), IIABC component</fullName>
        <ecNumber evidence="11">2.7.1.-</ecNumber>
    </submittedName>
</protein>
<dbReference type="GO" id="GO:0009401">
    <property type="term" value="P:phosphoenolpyruvate-dependent sugar phosphotransferase system"/>
    <property type="evidence" value="ECO:0007669"/>
    <property type="project" value="UniProtKB-KW"/>
</dbReference>
<organism evidence="11 12">
    <name type="scientific">Streptococcus equi subsp. equi</name>
    <dbReference type="NCBI Taxonomy" id="148942"/>
    <lineage>
        <taxon>Bacteria</taxon>
        <taxon>Bacillati</taxon>
        <taxon>Bacillota</taxon>
        <taxon>Bacilli</taxon>
        <taxon>Lactobacillales</taxon>
        <taxon>Streptococcaceae</taxon>
        <taxon>Streptococcus</taxon>
    </lineage>
</organism>
<keyword evidence="6" id="KW-0598">Phosphotransferase system</keyword>
<keyword evidence="5 11" id="KW-0808">Transferase</keyword>
<dbReference type="PROSITE" id="PS00371">
    <property type="entry name" value="PTS_EIIA_TYPE_1_HIS"/>
    <property type="match status" value="1"/>
</dbReference>
<keyword evidence="4" id="KW-0762">Sugar transport</keyword>
<dbReference type="NCBIfam" id="TIGR00830">
    <property type="entry name" value="PTBA"/>
    <property type="match status" value="1"/>
</dbReference>
<keyword evidence="8" id="KW-0418">Kinase</keyword>
<evidence type="ECO:0000256" key="7">
    <source>
        <dbReference type="ARBA" id="ARBA00022692"/>
    </source>
</evidence>
<evidence type="ECO:0000256" key="5">
    <source>
        <dbReference type="ARBA" id="ARBA00022679"/>
    </source>
</evidence>
<dbReference type="SUPFAM" id="SSF51261">
    <property type="entry name" value="Duplicated hybrid motif"/>
    <property type="match status" value="1"/>
</dbReference>
<comment type="subcellular location">
    <subcellularLocation>
        <location evidence="2">Cell membrane</location>
        <topology evidence="2">Multi-pass membrane protein</topology>
    </subcellularLocation>
    <subcellularLocation>
        <location evidence="1">Cytoplasm</location>
    </subcellularLocation>
</comment>
<keyword evidence="9" id="KW-0472">Membrane</keyword>
<feature type="domain" description="PTS EIIA type-1" evidence="10">
    <location>
        <begin position="37"/>
        <end position="141"/>
    </location>
</feature>
<dbReference type="InterPro" id="IPR050890">
    <property type="entry name" value="PTS_EIIA_component"/>
</dbReference>
<evidence type="ECO:0000259" key="10">
    <source>
        <dbReference type="PROSITE" id="PS51093"/>
    </source>
</evidence>